<dbReference type="InterPro" id="IPR006531">
    <property type="entry name" value="Gp5/Vgr_OB"/>
</dbReference>
<dbReference type="SUPFAM" id="SSF69255">
    <property type="entry name" value="gp5 N-terminal domain-like"/>
    <property type="match status" value="1"/>
</dbReference>
<protein>
    <submittedName>
        <fullName evidence="3">Type IV secretion protein Rhs</fullName>
    </submittedName>
</protein>
<proteinExistence type="predicted"/>
<dbReference type="AlphaFoldDB" id="A0A345UZG4"/>
<dbReference type="Proteomes" id="UP000254535">
    <property type="component" value="Chromosome"/>
</dbReference>
<organism evidence="3 4">
    <name type="scientific">Pseudomonas fluorescens</name>
    <dbReference type="NCBI Taxonomy" id="294"/>
    <lineage>
        <taxon>Bacteria</taxon>
        <taxon>Pseudomonadati</taxon>
        <taxon>Pseudomonadota</taxon>
        <taxon>Gammaproteobacteria</taxon>
        <taxon>Pseudomonadales</taxon>
        <taxon>Pseudomonadaceae</taxon>
        <taxon>Pseudomonas</taxon>
    </lineage>
</organism>
<dbReference type="Pfam" id="PF05954">
    <property type="entry name" value="Phage_GPD"/>
    <property type="match status" value="1"/>
</dbReference>
<reference evidence="3 4" key="1">
    <citation type="submission" date="2017-07" db="EMBL/GenBank/DDBJ databases">
        <title>Genome sequence of Pseudomonas NEP1.</title>
        <authorList>
            <person name="Nascimento F.X."/>
        </authorList>
    </citation>
    <scope>NUCLEOTIDE SEQUENCE [LARGE SCALE GENOMIC DNA]</scope>
    <source>
        <strain evidence="3 4">NEP1</strain>
    </source>
</reference>
<evidence type="ECO:0000256" key="1">
    <source>
        <dbReference type="SAM" id="MobiDB-lite"/>
    </source>
</evidence>
<feature type="domain" description="Gp5/Type VI secretion system Vgr protein OB-fold" evidence="2">
    <location>
        <begin position="374"/>
        <end position="436"/>
    </location>
</feature>
<dbReference type="EMBL" id="CP022313">
    <property type="protein sequence ID" value="AXJ05866.1"/>
    <property type="molecule type" value="Genomic_DNA"/>
</dbReference>
<accession>A0A345UZG4</accession>
<sequence length="470" mass="52578">MNRAPDKESPFSLTLAEGGINLPVLRFSGHEALNQPYRFEIEVMGLAPAWSPGTLLYQAAFLHLDDDHGIHGIIQSASCEHRATHRIAYQLVLMPHLQALEQHPVRRVFTLMNVPAILEQLLSEHHLPAHSYRIEMTVGHYPPRPFCIQYEETDLAFLQRLCEEEGIHYHFEHQPDGHVVVFADDSLSLPQQPTAIPFNTQIDAPATGLSSLFQRHEAVLPQLPTGVRERGQSISGQDAANHTLGGAVAPPGFLPTAQRHAAQRSRRLLERQRSRSRSIQGRSDCPRLLSGRLLQVMEHPVNAFNEQWLITDLRHQGQQPSILDPVPTVRRYHNDFTALPWSTPFRPPPKKPRPGIPGYQSAQVLGVPGQPAQVDGQGRIAVRLWPDQPDARASEGLWLPVVMPHAGSGLPRENLPCAGSEVWVSFLDSDPDRPILCLDACRPRTSQPTETEPDDDFLLDWLLNRSAPPR</sequence>
<dbReference type="Gene3D" id="2.40.50.230">
    <property type="entry name" value="Gp5 N-terminal domain"/>
    <property type="match status" value="1"/>
</dbReference>
<evidence type="ECO:0000313" key="3">
    <source>
        <dbReference type="EMBL" id="AXJ05866.1"/>
    </source>
</evidence>
<gene>
    <name evidence="3" type="ORF">CFN16_17565</name>
</gene>
<evidence type="ECO:0000313" key="4">
    <source>
        <dbReference type="Proteomes" id="UP000254535"/>
    </source>
</evidence>
<dbReference type="Gene3D" id="2.30.110.50">
    <property type="match status" value="1"/>
</dbReference>
<feature type="region of interest" description="Disordered" evidence="1">
    <location>
        <begin position="239"/>
        <end position="284"/>
    </location>
</feature>
<dbReference type="SUPFAM" id="SSF69279">
    <property type="entry name" value="Phage tail proteins"/>
    <property type="match status" value="2"/>
</dbReference>
<dbReference type="RefSeq" id="WP_115078521.1">
    <property type="nucleotide sequence ID" value="NZ_CP022313.1"/>
</dbReference>
<dbReference type="Pfam" id="PF04717">
    <property type="entry name" value="Phage_base_V"/>
    <property type="match status" value="1"/>
</dbReference>
<name>A0A345UZG4_PSEFL</name>
<dbReference type="Gene3D" id="3.55.50.10">
    <property type="entry name" value="Baseplate protein-like domains"/>
    <property type="match status" value="1"/>
</dbReference>
<dbReference type="InterPro" id="IPR037026">
    <property type="entry name" value="Vgr_OB-fold_dom_sf"/>
</dbReference>
<evidence type="ECO:0000259" key="2">
    <source>
        <dbReference type="Pfam" id="PF04717"/>
    </source>
</evidence>
<dbReference type="Gene3D" id="4.10.220.110">
    <property type="match status" value="1"/>
</dbReference>